<keyword evidence="1" id="KW-0805">Transcription regulation</keyword>
<dbReference type="Gene3D" id="1.10.10.10">
    <property type="entry name" value="Winged helix-like DNA-binding domain superfamily/Winged helix DNA-binding domain"/>
    <property type="match status" value="1"/>
</dbReference>
<organism evidence="5 6">
    <name type="scientific">Streptomyces liliiviolaceus</name>
    <dbReference type="NCBI Taxonomy" id="2823109"/>
    <lineage>
        <taxon>Bacteria</taxon>
        <taxon>Bacillati</taxon>
        <taxon>Actinomycetota</taxon>
        <taxon>Actinomycetes</taxon>
        <taxon>Kitasatosporales</taxon>
        <taxon>Streptomycetaceae</taxon>
        <taxon>Streptomyces</taxon>
    </lineage>
</organism>
<accession>A0A941BDA6</accession>
<dbReference type="GO" id="GO:0003677">
    <property type="term" value="F:DNA binding"/>
    <property type="evidence" value="ECO:0007669"/>
    <property type="project" value="UniProtKB-KW"/>
</dbReference>
<comment type="caution">
    <text evidence="5">The sequence shown here is derived from an EMBL/GenBank/DDBJ whole genome shotgun (WGS) entry which is preliminary data.</text>
</comment>
<evidence type="ECO:0000313" key="6">
    <source>
        <dbReference type="Proteomes" id="UP000677413"/>
    </source>
</evidence>
<keyword evidence="3" id="KW-0804">Transcription</keyword>
<dbReference type="InterPro" id="IPR016032">
    <property type="entry name" value="Sig_transdc_resp-reg_C-effctor"/>
</dbReference>
<protein>
    <submittedName>
        <fullName evidence="5">Helix-turn-helix transcriptional regulator</fullName>
    </submittedName>
</protein>
<dbReference type="EMBL" id="JAGPYQ010000002">
    <property type="protein sequence ID" value="MBQ0853918.1"/>
    <property type="molecule type" value="Genomic_DNA"/>
</dbReference>
<evidence type="ECO:0000259" key="4">
    <source>
        <dbReference type="PROSITE" id="PS50043"/>
    </source>
</evidence>
<dbReference type="PROSITE" id="PS50043">
    <property type="entry name" value="HTH_LUXR_2"/>
    <property type="match status" value="1"/>
</dbReference>
<dbReference type="SMART" id="SM00421">
    <property type="entry name" value="HTH_LUXR"/>
    <property type="match status" value="1"/>
</dbReference>
<reference evidence="5 6" key="1">
    <citation type="submission" date="2021-04" db="EMBL/GenBank/DDBJ databases">
        <authorList>
            <person name="Tang X."/>
            <person name="Zhou X."/>
            <person name="Chen X."/>
            <person name="Cernava T."/>
            <person name="Zhang C."/>
        </authorList>
    </citation>
    <scope>NUCLEOTIDE SEQUENCE [LARGE SCALE GENOMIC DNA]</scope>
    <source>
        <strain evidence="5 6">BH-SS-21</strain>
    </source>
</reference>
<dbReference type="Pfam" id="PF00196">
    <property type="entry name" value="GerE"/>
    <property type="match status" value="1"/>
</dbReference>
<evidence type="ECO:0000256" key="1">
    <source>
        <dbReference type="ARBA" id="ARBA00023015"/>
    </source>
</evidence>
<gene>
    <name evidence="5" type="ORF">J8N05_37770</name>
</gene>
<keyword evidence="2" id="KW-0238">DNA-binding</keyword>
<dbReference type="SUPFAM" id="SSF46894">
    <property type="entry name" value="C-terminal effector domain of the bipartite response regulators"/>
    <property type="match status" value="1"/>
</dbReference>
<sequence>MHLTTVDDPRLLHERFRGASRTTDGPVVVVSGSTLLVNGPAAALTRVADRPLLWEWARHEAVSPIADTAPPRPVPALESGARPRFCEGIWTGRALVGAVVRLTVPAPARPARLAGPDGVRSLRWAELTESQRLVAEYVAGGLTNRQTAALLSVSHHTVDYHLRHVFQKFQIHSRVELARLVAAAFHTPPPLPVTPC</sequence>
<evidence type="ECO:0000256" key="3">
    <source>
        <dbReference type="ARBA" id="ARBA00023163"/>
    </source>
</evidence>
<dbReference type="PANTHER" id="PTHR44688:SF16">
    <property type="entry name" value="DNA-BINDING TRANSCRIPTIONAL ACTIVATOR DEVR_DOSR"/>
    <property type="match status" value="1"/>
</dbReference>
<dbReference type="InterPro" id="IPR000792">
    <property type="entry name" value="Tscrpt_reg_LuxR_C"/>
</dbReference>
<proteinExistence type="predicted"/>
<evidence type="ECO:0000313" key="5">
    <source>
        <dbReference type="EMBL" id="MBQ0853918.1"/>
    </source>
</evidence>
<dbReference type="InterPro" id="IPR036388">
    <property type="entry name" value="WH-like_DNA-bd_sf"/>
</dbReference>
<dbReference type="RefSeq" id="WP_210891253.1">
    <property type="nucleotide sequence ID" value="NZ_JAGPYQ010000002.1"/>
</dbReference>
<dbReference type="AlphaFoldDB" id="A0A941BDA6"/>
<dbReference type="GO" id="GO:0006355">
    <property type="term" value="P:regulation of DNA-templated transcription"/>
    <property type="evidence" value="ECO:0007669"/>
    <property type="project" value="InterPro"/>
</dbReference>
<keyword evidence="6" id="KW-1185">Reference proteome</keyword>
<name>A0A941BDA6_9ACTN</name>
<evidence type="ECO:0000256" key="2">
    <source>
        <dbReference type="ARBA" id="ARBA00023125"/>
    </source>
</evidence>
<dbReference type="CDD" id="cd06170">
    <property type="entry name" value="LuxR_C_like"/>
    <property type="match status" value="1"/>
</dbReference>
<feature type="domain" description="HTH luxR-type" evidence="4">
    <location>
        <begin position="120"/>
        <end position="185"/>
    </location>
</feature>
<dbReference type="PANTHER" id="PTHR44688">
    <property type="entry name" value="DNA-BINDING TRANSCRIPTIONAL ACTIVATOR DEVR_DOSR"/>
    <property type="match status" value="1"/>
</dbReference>
<dbReference type="PRINTS" id="PR00038">
    <property type="entry name" value="HTHLUXR"/>
</dbReference>
<dbReference type="Proteomes" id="UP000677413">
    <property type="component" value="Unassembled WGS sequence"/>
</dbReference>